<dbReference type="Proteomes" id="UP001186944">
    <property type="component" value="Unassembled WGS sequence"/>
</dbReference>
<feature type="region of interest" description="Disordered" evidence="1">
    <location>
        <begin position="1"/>
        <end position="22"/>
    </location>
</feature>
<accession>A0AA88Y8T7</accession>
<dbReference type="Pfam" id="PF13715">
    <property type="entry name" value="CarbopepD_reg_2"/>
    <property type="match status" value="1"/>
</dbReference>
<dbReference type="EMBL" id="VSWD01000007">
    <property type="protein sequence ID" value="KAK3096789.1"/>
    <property type="molecule type" value="Genomic_DNA"/>
</dbReference>
<sequence length="179" mass="19160">MISQSTQITDTESQTISSETSTDGILSTADWMLNTTADFISASNQPNTSRCNTNFEMPIPQCCGPICACSHNVEGYVTDASTNAMPLVNVSVFVSGCSCYPFAISNENGYYEIKGICQDNSTLRFETEGYESQLEMPMTVGDGQYQASAQMQLSASVVTKANTDSGGTTGIENPENIFG</sequence>
<dbReference type="SUPFAM" id="SSF49464">
    <property type="entry name" value="Carboxypeptidase regulatory domain-like"/>
    <property type="match status" value="1"/>
</dbReference>
<dbReference type="Gene3D" id="2.60.40.1120">
    <property type="entry name" value="Carboxypeptidase-like, regulatory domain"/>
    <property type="match status" value="1"/>
</dbReference>
<keyword evidence="3" id="KW-1185">Reference proteome</keyword>
<protein>
    <submittedName>
        <fullName evidence="2">Uncharacterized protein</fullName>
    </submittedName>
</protein>
<evidence type="ECO:0000313" key="3">
    <source>
        <dbReference type="Proteomes" id="UP001186944"/>
    </source>
</evidence>
<dbReference type="InterPro" id="IPR008969">
    <property type="entry name" value="CarboxyPept-like_regulatory"/>
</dbReference>
<dbReference type="AlphaFoldDB" id="A0AA88Y8T7"/>
<evidence type="ECO:0000256" key="1">
    <source>
        <dbReference type="SAM" id="MobiDB-lite"/>
    </source>
</evidence>
<proteinExistence type="predicted"/>
<gene>
    <name evidence="2" type="ORF">FSP39_003295</name>
</gene>
<comment type="caution">
    <text evidence="2">The sequence shown here is derived from an EMBL/GenBank/DDBJ whole genome shotgun (WGS) entry which is preliminary data.</text>
</comment>
<reference evidence="2" key="1">
    <citation type="submission" date="2019-08" db="EMBL/GenBank/DDBJ databases">
        <title>The improved chromosome-level genome for the pearl oyster Pinctada fucata martensii using PacBio sequencing and Hi-C.</title>
        <authorList>
            <person name="Zheng Z."/>
        </authorList>
    </citation>
    <scope>NUCLEOTIDE SEQUENCE</scope>
    <source>
        <strain evidence="2">ZZ-2019</strain>
        <tissue evidence="2">Adductor muscle</tissue>
    </source>
</reference>
<evidence type="ECO:0000313" key="2">
    <source>
        <dbReference type="EMBL" id="KAK3096789.1"/>
    </source>
</evidence>
<organism evidence="2 3">
    <name type="scientific">Pinctada imbricata</name>
    <name type="common">Atlantic pearl-oyster</name>
    <name type="synonym">Pinctada martensii</name>
    <dbReference type="NCBI Taxonomy" id="66713"/>
    <lineage>
        <taxon>Eukaryota</taxon>
        <taxon>Metazoa</taxon>
        <taxon>Spiralia</taxon>
        <taxon>Lophotrochozoa</taxon>
        <taxon>Mollusca</taxon>
        <taxon>Bivalvia</taxon>
        <taxon>Autobranchia</taxon>
        <taxon>Pteriomorphia</taxon>
        <taxon>Pterioida</taxon>
        <taxon>Pterioidea</taxon>
        <taxon>Pteriidae</taxon>
        <taxon>Pinctada</taxon>
    </lineage>
</organism>
<name>A0AA88Y8T7_PINIB</name>